<evidence type="ECO:0008006" key="4">
    <source>
        <dbReference type="Google" id="ProtNLM"/>
    </source>
</evidence>
<dbReference type="PATRIC" id="fig|1736674.3.peg.212"/>
<evidence type="ECO:0000313" key="3">
    <source>
        <dbReference type="Proteomes" id="UP000057981"/>
    </source>
</evidence>
<organism evidence="2 3">
    <name type="scientific">Pseudalgibacter alginicilyticus</name>
    <dbReference type="NCBI Taxonomy" id="1736674"/>
    <lineage>
        <taxon>Bacteria</taxon>
        <taxon>Pseudomonadati</taxon>
        <taxon>Bacteroidota</taxon>
        <taxon>Flavobacteriia</taxon>
        <taxon>Flavobacteriales</taxon>
        <taxon>Flavobacteriaceae</taxon>
        <taxon>Pseudalgibacter</taxon>
    </lineage>
</organism>
<name>A0A0P0CCV7_9FLAO</name>
<proteinExistence type="predicted"/>
<keyword evidence="1" id="KW-0732">Signal</keyword>
<keyword evidence="3" id="KW-1185">Reference proteome</keyword>
<accession>A0A0P0CCV7</accession>
<dbReference type="STRING" id="1736674.APS56_00995"/>
<dbReference type="NCBIfam" id="TIGR04131">
    <property type="entry name" value="Bac_Flav_CTERM"/>
    <property type="match status" value="1"/>
</dbReference>
<gene>
    <name evidence="2" type="ORF">APS56_00995</name>
</gene>
<dbReference type="Gene3D" id="2.60.40.10">
    <property type="entry name" value="Immunoglobulins"/>
    <property type="match status" value="1"/>
</dbReference>
<dbReference type="KEGG" id="ahz:APS56_00995"/>
<dbReference type="RefSeq" id="WP_054723939.1">
    <property type="nucleotide sequence ID" value="NZ_CP012898.1"/>
</dbReference>
<dbReference type="AlphaFoldDB" id="A0A0P0CCV7"/>
<protein>
    <recommendedName>
        <fullName evidence="4">Ig-like domain-containing protein</fullName>
    </recommendedName>
</protein>
<feature type="signal peptide" evidence="1">
    <location>
        <begin position="1"/>
        <end position="23"/>
    </location>
</feature>
<dbReference type="EMBL" id="CP012898">
    <property type="protein sequence ID" value="ALJ03812.1"/>
    <property type="molecule type" value="Genomic_DNA"/>
</dbReference>
<feature type="chain" id="PRO_5006042517" description="Ig-like domain-containing protein" evidence="1">
    <location>
        <begin position="24"/>
        <end position="479"/>
    </location>
</feature>
<sequence>MKNFLRIKIAVFVLFCFSQIVNAQMIIGKPSLGFTQACASPSFNTYYVTFTFSEAELGVSNQFILELSDETGSFSNPTTVFSSTTGSVTASPATLSFELPDTASGEAYKIRVKSTDPIALSGNSNGFPAYYKIQDSPFSINNLIETGVYCSGGSYLLTIDNPGDDMNDSPLQYPALTFNWYKETSPTTSVFVASGNSLSVDEPGTYFAETNYGTCTSNSFSNRVTISQATSGTVTTEITSSLGNPFCPSDGATVLSVGAGNGFQWFKDGAEISGATTQTYETNVSGIYSVNIDLGGCSASASIDLRNIDFMSEVDVPEINYVEEGESLVVTVTTDAINPEFEWFYNENTISGEITNSYEATQAGNYSVVVSQTTGCLASVEHIFSVSEQFPNVNNIPNFISPNGDSKNEKWIIPQEYVSGTNTEITIFDYRGNIVFKTDNYQNNWPESTLDFKDVNPVYYYIITTQDQKTKKGSITVIK</sequence>
<dbReference type="InterPro" id="IPR013783">
    <property type="entry name" value="Ig-like_fold"/>
</dbReference>
<evidence type="ECO:0000256" key="1">
    <source>
        <dbReference type="SAM" id="SignalP"/>
    </source>
</evidence>
<reference evidence="2 3" key="1">
    <citation type="submission" date="2015-10" db="EMBL/GenBank/DDBJ databases">
        <authorList>
            <person name="Gilbert D.G."/>
        </authorList>
    </citation>
    <scope>NUCLEOTIDE SEQUENCE [LARGE SCALE GENOMIC DNA]</scope>
    <source>
        <strain evidence="3">HZ-22</strain>
    </source>
</reference>
<dbReference type="Proteomes" id="UP000057981">
    <property type="component" value="Chromosome"/>
</dbReference>
<dbReference type="OrthoDB" id="678019at2"/>
<dbReference type="Pfam" id="PF13585">
    <property type="entry name" value="CHU_C"/>
    <property type="match status" value="1"/>
</dbReference>
<evidence type="ECO:0000313" key="2">
    <source>
        <dbReference type="EMBL" id="ALJ03812.1"/>
    </source>
</evidence>
<dbReference type="InterPro" id="IPR026341">
    <property type="entry name" value="T9SS_type_B"/>
</dbReference>